<dbReference type="GO" id="GO:0003700">
    <property type="term" value="F:DNA-binding transcription factor activity"/>
    <property type="evidence" value="ECO:0007669"/>
    <property type="project" value="TreeGrafter"/>
</dbReference>
<dbReference type="GO" id="GO:0005634">
    <property type="term" value="C:nucleus"/>
    <property type="evidence" value="ECO:0007669"/>
    <property type="project" value="UniProtKB-SubCell"/>
</dbReference>
<evidence type="ECO:0000256" key="4">
    <source>
        <dbReference type="SAM" id="MobiDB-lite"/>
    </source>
</evidence>
<evidence type="ECO:0000259" key="5">
    <source>
        <dbReference type="PROSITE" id="PS51017"/>
    </source>
</evidence>
<dbReference type="AlphaFoldDB" id="A0A7R9V378"/>
<sequence length="453" mass="48581">MDGLGDPESHAAWSSEAACEISDPFSNELGVGDWLDPLSFDEEDTGLPGYSLDTEGLGLSDEAHLAAVELAGTSQLADLDDVVDAPCKHSVRMSAMRASFSMNDLMGHSGQLSSGPWLRHAGATPQLEPVPEGAPAPGTSIFPSPATSTFQNGVAAAAQSSRQGPLPPHQHAFIGSRQQAFPMQSDAVMHAPPFPIPSVPHNRPPTSMVLGEQRTELPAMTSDQPAPAVQMVSALQQGQHTINMQAHAGGDAEERPGGMRKSHSALELGAWRQVAAGELDAFVDENTLEQLHGLQGRGGITMGRLTPEERLQKILRYRAKRQMRNFNRTIKYQCRKSLADTRPRVRGRFARDNEPGSVMPHETKKAQREKGRDGVPGSSENVATDSKADVCVKPEPGREAEPSGSATSAGTSTQMQHESAMDNKGNLETLFNQWAEMDASNAQMHPQPGMPNA</sequence>
<feature type="compositionally biased region" description="Low complexity" evidence="4">
    <location>
        <begin position="403"/>
        <end position="413"/>
    </location>
</feature>
<gene>
    <name evidence="6" type="ORF">CEUR00632_LOCUS3083</name>
</gene>
<dbReference type="InterPro" id="IPR045281">
    <property type="entry name" value="CONSTANS-like"/>
</dbReference>
<proteinExistence type="predicted"/>
<dbReference type="PANTHER" id="PTHR31319:SF114">
    <property type="entry name" value="OS12G0262400 PROTEIN"/>
    <property type="match status" value="1"/>
</dbReference>
<keyword evidence="2 3" id="KW-0539">Nucleus</keyword>
<dbReference type="InterPro" id="IPR010402">
    <property type="entry name" value="CCT_domain"/>
</dbReference>
<feature type="region of interest" description="Disordered" evidence="4">
    <location>
        <begin position="341"/>
        <end position="427"/>
    </location>
</feature>
<evidence type="ECO:0000256" key="2">
    <source>
        <dbReference type="ARBA" id="ARBA00023242"/>
    </source>
</evidence>
<dbReference type="EMBL" id="HBEC01006813">
    <property type="protein sequence ID" value="CAD8283048.1"/>
    <property type="molecule type" value="Transcribed_RNA"/>
</dbReference>
<reference evidence="6" key="1">
    <citation type="submission" date="2021-01" db="EMBL/GenBank/DDBJ databases">
        <authorList>
            <person name="Corre E."/>
            <person name="Pelletier E."/>
            <person name="Niang G."/>
            <person name="Scheremetjew M."/>
            <person name="Finn R."/>
            <person name="Kale V."/>
            <person name="Holt S."/>
            <person name="Cochrane G."/>
            <person name="Meng A."/>
            <person name="Brown T."/>
            <person name="Cohen L."/>
        </authorList>
    </citation>
    <scope>NUCLEOTIDE SEQUENCE</scope>
    <source>
        <strain evidence="6">CCMP219</strain>
    </source>
</reference>
<dbReference type="Pfam" id="PF06203">
    <property type="entry name" value="CCT"/>
    <property type="match status" value="1"/>
</dbReference>
<organism evidence="6">
    <name type="scientific">Chlamydomonas euryale</name>
    <dbReference type="NCBI Taxonomy" id="1486919"/>
    <lineage>
        <taxon>Eukaryota</taxon>
        <taxon>Viridiplantae</taxon>
        <taxon>Chlorophyta</taxon>
        <taxon>core chlorophytes</taxon>
        <taxon>Chlorophyceae</taxon>
        <taxon>CS clade</taxon>
        <taxon>Chlamydomonadales</taxon>
        <taxon>Chlamydomonadaceae</taxon>
        <taxon>Chlamydomonas</taxon>
    </lineage>
</organism>
<evidence type="ECO:0000313" key="6">
    <source>
        <dbReference type="EMBL" id="CAD8283048.1"/>
    </source>
</evidence>
<feature type="region of interest" description="Disordered" evidence="4">
    <location>
        <begin position="434"/>
        <end position="453"/>
    </location>
</feature>
<feature type="domain" description="CCT" evidence="5">
    <location>
        <begin position="310"/>
        <end position="352"/>
    </location>
</feature>
<protein>
    <recommendedName>
        <fullName evidence="5">CCT domain-containing protein</fullName>
    </recommendedName>
</protein>
<dbReference type="PANTHER" id="PTHR31319">
    <property type="entry name" value="ZINC FINGER PROTEIN CONSTANS-LIKE 4"/>
    <property type="match status" value="1"/>
</dbReference>
<comment type="subcellular location">
    <subcellularLocation>
        <location evidence="1 3">Nucleus</location>
    </subcellularLocation>
</comment>
<feature type="compositionally biased region" description="Basic and acidic residues" evidence="4">
    <location>
        <begin position="361"/>
        <end position="373"/>
    </location>
</feature>
<feature type="compositionally biased region" description="Basic and acidic residues" evidence="4">
    <location>
        <begin position="341"/>
        <end position="354"/>
    </location>
</feature>
<dbReference type="PROSITE" id="PS51017">
    <property type="entry name" value="CCT"/>
    <property type="match status" value="1"/>
</dbReference>
<evidence type="ECO:0000256" key="1">
    <source>
        <dbReference type="ARBA" id="ARBA00004123"/>
    </source>
</evidence>
<feature type="compositionally biased region" description="Basic and acidic residues" evidence="4">
    <location>
        <begin position="386"/>
        <end position="401"/>
    </location>
</feature>
<evidence type="ECO:0000256" key="3">
    <source>
        <dbReference type="PROSITE-ProRule" id="PRU00357"/>
    </source>
</evidence>
<accession>A0A7R9V378</accession>
<name>A0A7R9V378_9CHLO</name>